<feature type="region of interest" description="Disordered" evidence="1">
    <location>
        <begin position="1"/>
        <end position="41"/>
    </location>
</feature>
<dbReference type="EMBL" id="AAMD01000173">
    <property type="protein sequence ID" value="EAU63274.1"/>
    <property type="molecule type" value="Genomic_DNA"/>
</dbReference>
<dbReference type="SUPFAM" id="SSF110221">
    <property type="entry name" value="AbfB domain"/>
    <property type="match status" value="1"/>
</dbReference>
<dbReference type="InterPro" id="IPR007934">
    <property type="entry name" value="AbfB_ABD"/>
</dbReference>
<dbReference type="AlphaFoldDB" id="Q08S05"/>
<dbReference type="Pfam" id="PF05270">
    <property type="entry name" value="AbfB"/>
    <property type="match status" value="1"/>
</dbReference>
<accession>Q08S05</accession>
<evidence type="ECO:0000313" key="4">
    <source>
        <dbReference type="Proteomes" id="UP000032702"/>
    </source>
</evidence>
<evidence type="ECO:0000313" key="3">
    <source>
        <dbReference type="EMBL" id="EAU63274.1"/>
    </source>
</evidence>
<evidence type="ECO:0000256" key="1">
    <source>
        <dbReference type="SAM" id="MobiDB-lite"/>
    </source>
</evidence>
<evidence type="ECO:0000259" key="2">
    <source>
        <dbReference type="Pfam" id="PF05270"/>
    </source>
</evidence>
<sequence>MKIAEGVEFHGGGPQPPTLHPSAPRQQAPEARTRTAGEYPGWSRVGGRAMNAITPPWISRLLTLAILAALPGCIIEEGHSPDSPGASYGCPSLEGPRIEGSVSLHNEQGGFFSLESYTYEGYYVRHADGQAMISLIETGWDMDDATFRMVPGLADERCVSFESRNYPGSFLREDHGEVWLDDGRSDGRFEEDATFCPRLGLADSHALSFESCTSPGTYLHHTDDILYVGDGSGWAFDEDATFLLTDPWSP</sequence>
<dbReference type="GO" id="GO:0046373">
    <property type="term" value="P:L-arabinose metabolic process"/>
    <property type="evidence" value="ECO:0007669"/>
    <property type="project" value="InterPro"/>
</dbReference>
<proteinExistence type="predicted"/>
<protein>
    <submittedName>
        <fullName evidence="3">Arabinofuranosidase</fullName>
    </submittedName>
</protein>
<gene>
    <name evidence="3" type="ORF">STIAU_0128</name>
</gene>
<dbReference type="Gene3D" id="2.80.10.50">
    <property type="match status" value="1"/>
</dbReference>
<dbReference type="InterPro" id="IPR036195">
    <property type="entry name" value="AbfB_ABD_sf"/>
</dbReference>
<reference evidence="3 4" key="1">
    <citation type="submission" date="2006-04" db="EMBL/GenBank/DDBJ databases">
        <authorList>
            <person name="Nierman W.C."/>
        </authorList>
    </citation>
    <scope>NUCLEOTIDE SEQUENCE [LARGE SCALE GENOMIC DNA]</scope>
    <source>
        <strain evidence="3 4">DW4/3-1</strain>
    </source>
</reference>
<dbReference type="CDD" id="cd23399">
    <property type="entry name" value="beta-trefoil_ABD_ABFB"/>
    <property type="match status" value="1"/>
</dbReference>
<comment type="caution">
    <text evidence="3">The sequence shown here is derived from an EMBL/GenBank/DDBJ whole genome shotgun (WGS) entry which is preliminary data.</text>
</comment>
<name>Q08S05_STIAD</name>
<dbReference type="GO" id="GO:0046556">
    <property type="term" value="F:alpha-L-arabinofuranosidase activity"/>
    <property type="evidence" value="ECO:0007669"/>
    <property type="project" value="InterPro"/>
</dbReference>
<feature type="domain" description="Alpha-L-arabinofuranosidase B arabinose-binding" evidence="2">
    <location>
        <begin position="113"/>
        <end position="243"/>
    </location>
</feature>
<dbReference type="Proteomes" id="UP000032702">
    <property type="component" value="Unassembled WGS sequence"/>
</dbReference>
<organism evidence="3 4">
    <name type="scientific">Stigmatella aurantiaca (strain DW4/3-1)</name>
    <dbReference type="NCBI Taxonomy" id="378806"/>
    <lineage>
        <taxon>Bacteria</taxon>
        <taxon>Pseudomonadati</taxon>
        <taxon>Myxococcota</taxon>
        <taxon>Myxococcia</taxon>
        <taxon>Myxococcales</taxon>
        <taxon>Cystobacterineae</taxon>
        <taxon>Archangiaceae</taxon>
        <taxon>Stigmatella</taxon>
    </lineage>
</organism>